<organism evidence="9 10">
    <name type="scientific">Candidatus Thiothrix singaporensis</name>
    <dbReference type="NCBI Taxonomy" id="2799669"/>
    <lineage>
        <taxon>Bacteria</taxon>
        <taxon>Pseudomonadati</taxon>
        <taxon>Pseudomonadota</taxon>
        <taxon>Gammaproteobacteria</taxon>
        <taxon>Thiotrichales</taxon>
        <taxon>Thiotrichaceae</taxon>
        <taxon>Thiothrix</taxon>
    </lineage>
</organism>
<evidence type="ECO:0000256" key="1">
    <source>
        <dbReference type="ARBA" id="ARBA00001961"/>
    </source>
</evidence>
<evidence type="ECO:0000256" key="3">
    <source>
        <dbReference type="ARBA" id="ARBA00022896"/>
    </source>
</evidence>
<dbReference type="Pfam" id="PF13640">
    <property type="entry name" value="2OG-FeII_Oxy_3"/>
    <property type="match status" value="1"/>
</dbReference>
<gene>
    <name evidence="9" type="ORF">HZT40_14740</name>
</gene>
<reference evidence="9" key="1">
    <citation type="submission" date="2020-06" db="EMBL/GenBank/DDBJ databases">
        <title>Analysis procedures for assessing recovery of high quality, complete, closed genomes from Nanopore long read metagenome sequencing.</title>
        <authorList>
            <person name="Bessarab I."/>
            <person name="Arumugam K."/>
            <person name="Haryono M."/>
            <person name="Liu X."/>
            <person name="Roy S."/>
            <person name="Zuniga-Montanez R.E."/>
            <person name="Qiu G."/>
            <person name="Drautz-Moses D.I."/>
            <person name="Law Y.Y."/>
            <person name="Wuertz S."/>
            <person name="Lauro F.M."/>
            <person name="Huson D.H."/>
            <person name="Williams R.B."/>
        </authorList>
    </citation>
    <scope>NUCLEOTIDE SEQUENCE [LARGE SCALE GENOMIC DNA]</scope>
    <source>
        <strain evidence="9">SSD2</strain>
    </source>
</reference>
<evidence type="ECO:0000313" key="9">
    <source>
        <dbReference type="EMBL" id="QLQ32633.1"/>
    </source>
</evidence>
<evidence type="ECO:0000259" key="8">
    <source>
        <dbReference type="PROSITE" id="PS51471"/>
    </source>
</evidence>
<dbReference type="GO" id="GO:0006879">
    <property type="term" value="P:intracellular iron ion homeostasis"/>
    <property type="evidence" value="ECO:0007669"/>
    <property type="project" value="TreeGrafter"/>
</dbReference>
<protein>
    <submittedName>
        <fullName evidence="9">Fe2+-dependent dioxygenase</fullName>
    </submittedName>
</protein>
<comment type="cofactor">
    <cofactor evidence="7">
        <name>Fe(2+)</name>
        <dbReference type="ChEBI" id="CHEBI:29033"/>
    </cofactor>
    <text evidence="7">Binds 1 Fe(2+) ion per subunit.</text>
</comment>
<dbReference type="GO" id="GO:0006974">
    <property type="term" value="P:DNA damage response"/>
    <property type="evidence" value="ECO:0007669"/>
    <property type="project" value="TreeGrafter"/>
</dbReference>
<dbReference type="SMART" id="SM00702">
    <property type="entry name" value="P4Hc"/>
    <property type="match status" value="1"/>
</dbReference>
<dbReference type="PANTHER" id="PTHR41536:SF1">
    <property type="entry name" value="PKHD-TYPE HYDROXYLASE YBIX"/>
    <property type="match status" value="1"/>
</dbReference>
<feature type="binding site" evidence="7">
    <location>
        <position position="96"/>
    </location>
    <ligand>
        <name>Fe cation</name>
        <dbReference type="ChEBI" id="CHEBI:24875"/>
    </ligand>
</feature>
<dbReference type="Proteomes" id="UP000510621">
    <property type="component" value="Chromosome"/>
</dbReference>
<proteinExistence type="inferred from homology"/>
<keyword evidence="5 7" id="KW-0560">Oxidoreductase</keyword>
<dbReference type="InterPro" id="IPR044862">
    <property type="entry name" value="Pro_4_hyd_alph_FE2OG_OXY"/>
</dbReference>
<dbReference type="InterPro" id="IPR023550">
    <property type="entry name" value="PKHD_hydroxylase"/>
</dbReference>
<evidence type="ECO:0000256" key="5">
    <source>
        <dbReference type="ARBA" id="ARBA00023002"/>
    </source>
</evidence>
<dbReference type="Gene3D" id="2.60.120.620">
    <property type="entry name" value="q2cbj1_9rhob like domain"/>
    <property type="match status" value="1"/>
</dbReference>
<keyword evidence="10" id="KW-1185">Reference proteome</keyword>
<dbReference type="InterPro" id="IPR005123">
    <property type="entry name" value="Oxoglu/Fe-dep_dioxygenase_dom"/>
</dbReference>
<dbReference type="NCBIfam" id="NF003974">
    <property type="entry name" value="PRK05467.1-3"/>
    <property type="match status" value="1"/>
</dbReference>
<evidence type="ECO:0000256" key="2">
    <source>
        <dbReference type="ARBA" id="ARBA00022723"/>
    </source>
</evidence>
<dbReference type="AlphaFoldDB" id="A0A7L6AUB8"/>
<feature type="binding site" evidence="7">
    <location>
        <position position="169"/>
    </location>
    <ligand>
        <name>2-oxoglutarate</name>
        <dbReference type="ChEBI" id="CHEBI:16810"/>
    </ligand>
</feature>
<feature type="binding site" evidence="7">
    <location>
        <position position="159"/>
    </location>
    <ligand>
        <name>Fe cation</name>
        <dbReference type="ChEBI" id="CHEBI:24875"/>
    </ligand>
</feature>
<dbReference type="NCBIfam" id="NF003975">
    <property type="entry name" value="PRK05467.1-4"/>
    <property type="match status" value="1"/>
</dbReference>
<keyword evidence="3 7" id="KW-0847">Vitamin C</keyword>
<evidence type="ECO:0000313" key="10">
    <source>
        <dbReference type="Proteomes" id="UP000510621"/>
    </source>
</evidence>
<feature type="domain" description="Fe2OG dioxygenase" evidence="8">
    <location>
        <begin position="78"/>
        <end position="178"/>
    </location>
</feature>
<dbReference type="Pfam" id="PF18331">
    <property type="entry name" value="PKHD_C"/>
    <property type="match status" value="1"/>
</dbReference>
<dbReference type="InterPro" id="IPR041097">
    <property type="entry name" value="PKHD_C"/>
</dbReference>
<dbReference type="InterPro" id="IPR006620">
    <property type="entry name" value="Pro_4_hyd_alph"/>
</dbReference>
<dbReference type="HAMAP" id="MF_00657">
    <property type="entry name" value="Hydroxyl_YbiX"/>
    <property type="match status" value="1"/>
</dbReference>
<dbReference type="PROSITE" id="PS51471">
    <property type="entry name" value="FE2OG_OXY"/>
    <property type="match status" value="1"/>
</dbReference>
<dbReference type="PANTHER" id="PTHR41536">
    <property type="entry name" value="PKHD-TYPE HYDROXYLASE YBIX"/>
    <property type="match status" value="1"/>
</dbReference>
<keyword evidence="4 7" id="KW-0223">Dioxygenase</keyword>
<accession>A0A7L6AUB8</accession>
<dbReference type="GO" id="GO:0031418">
    <property type="term" value="F:L-ascorbic acid binding"/>
    <property type="evidence" value="ECO:0007669"/>
    <property type="project" value="UniProtKB-KW"/>
</dbReference>
<dbReference type="GO" id="GO:0016706">
    <property type="term" value="F:2-oxoglutarate-dependent dioxygenase activity"/>
    <property type="evidence" value="ECO:0007669"/>
    <property type="project" value="UniProtKB-UniRule"/>
</dbReference>
<feature type="binding site" evidence="7">
    <location>
        <position position="98"/>
    </location>
    <ligand>
        <name>Fe cation</name>
        <dbReference type="ChEBI" id="CHEBI:24875"/>
    </ligand>
</feature>
<dbReference type="KEGG" id="this:HZT40_14740"/>
<evidence type="ECO:0000256" key="6">
    <source>
        <dbReference type="ARBA" id="ARBA00023004"/>
    </source>
</evidence>
<keyword evidence="6 7" id="KW-0408">Iron</keyword>
<name>A0A7L6AUB8_9GAMM</name>
<dbReference type="EMBL" id="CP059265">
    <property type="protein sequence ID" value="QLQ32633.1"/>
    <property type="molecule type" value="Genomic_DNA"/>
</dbReference>
<dbReference type="NCBIfam" id="NF003973">
    <property type="entry name" value="PRK05467.1-2"/>
    <property type="match status" value="1"/>
</dbReference>
<dbReference type="Gene3D" id="4.10.860.20">
    <property type="entry name" value="Rabenosyn, Rab binding domain"/>
    <property type="match status" value="1"/>
</dbReference>
<evidence type="ECO:0000256" key="7">
    <source>
        <dbReference type="HAMAP-Rule" id="MF_00657"/>
    </source>
</evidence>
<evidence type="ECO:0000256" key="4">
    <source>
        <dbReference type="ARBA" id="ARBA00022964"/>
    </source>
</evidence>
<keyword evidence="2 7" id="KW-0479">Metal-binding</keyword>
<comment type="cofactor">
    <cofactor evidence="1 7">
        <name>L-ascorbate</name>
        <dbReference type="ChEBI" id="CHEBI:38290"/>
    </cofactor>
</comment>
<sequence length="227" mass="24985">MLICIPNVLSREQVAHCRAQLEVAAWVDGKITAGGQAATAKHNLQLPQDSAIAREIGEAILEALTHNARFVSAALPMKIFPPMFNRYEDGGNFGIHIDNAIRYVPGTTVRVRTDVSATLFLTEPETYDGGELVIEDSFGAQAIKLAAGDMALYPSTSLHQVRTVTRGVRLAAFFWLQSMVRDDGQRTLLYDLDQSIQELSAELGVGHPQTIRLAGVYHNLIRRWADT</sequence>
<dbReference type="GO" id="GO:0005506">
    <property type="term" value="F:iron ion binding"/>
    <property type="evidence" value="ECO:0007669"/>
    <property type="project" value="UniProtKB-UniRule"/>
</dbReference>